<proteinExistence type="inferred from homology"/>
<name>A0A840I6J9_9PROT</name>
<dbReference type="AlphaFoldDB" id="A0A840I6J9"/>
<feature type="domain" description="p-hydroxybenzoic acid efflux pump subunit AaeA-like beta-barrel" evidence="12">
    <location>
        <begin position="286"/>
        <end position="363"/>
    </location>
</feature>
<dbReference type="InterPro" id="IPR058633">
    <property type="entry name" value="EmrA/FarA_HH"/>
</dbReference>
<dbReference type="GO" id="GO:0015721">
    <property type="term" value="P:bile acid and bile salt transport"/>
    <property type="evidence" value="ECO:0007669"/>
    <property type="project" value="UniProtKB-ARBA"/>
</dbReference>
<comment type="caution">
    <text evidence="13">The sequence shown here is derived from an EMBL/GenBank/DDBJ whole genome shotgun (WGS) entry which is preliminary data.</text>
</comment>
<evidence type="ECO:0000256" key="9">
    <source>
        <dbReference type="SAM" id="MobiDB-lite"/>
    </source>
</evidence>
<keyword evidence="6 10" id="KW-0812">Transmembrane</keyword>
<feature type="transmembrane region" description="Helical" evidence="10">
    <location>
        <begin position="57"/>
        <end position="79"/>
    </location>
</feature>
<feature type="compositionally biased region" description="Basic and acidic residues" evidence="9">
    <location>
        <begin position="1"/>
        <end position="20"/>
    </location>
</feature>
<dbReference type="Gene3D" id="1.10.287.470">
    <property type="entry name" value="Helix hairpin bin"/>
    <property type="match status" value="1"/>
</dbReference>
<evidence type="ECO:0000256" key="4">
    <source>
        <dbReference type="ARBA" id="ARBA00022475"/>
    </source>
</evidence>
<reference evidence="13 14" key="1">
    <citation type="submission" date="2020-08" db="EMBL/GenBank/DDBJ databases">
        <title>Genomic Encyclopedia of Type Strains, Phase IV (KMG-IV): sequencing the most valuable type-strain genomes for metagenomic binning, comparative biology and taxonomic classification.</title>
        <authorList>
            <person name="Goeker M."/>
        </authorList>
    </citation>
    <scope>NUCLEOTIDE SEQUENCE [LARGE SCALE GENOMIC DNA]</scope>
    <source>
        <strain evidence="13 14">DSM 102850</strain>
    </source>
</reference>
<dbReference type="PANTHER" id="PTHR30386:SF19">
    <property type="entry name" value="MULTIDRUG EXPORT PROTEIN EMRA-RELATED"/>
    <property type="match status" value="1"/>
</dbReference>
<evidence type="ECO:0000313" key="13">
    <source>
        <dbReference type="EMBL" id="MBB4660082.1"/>
    </source>
</evidence>
<keyword evidence="8 10" id="KW-0472">Membrane</keyword>
<dbReference type="Gene3D" id="2.40.50.100">
    <property type="match status" value="1"/>
</dbReference>
<evidence type="ECO:0000256" key="5">
    <source>
        <dbReference type="ARBA" id="ARBA00022519"/>
    </source>
</evidence>
<evidence type="ECO:0000256" key="8">
    <source>
        <dbReference type="ARBA" id="ARBA00023136"/>
    </source>
</evidence>
<organism evidence="13 14">
    <name type="scientific">Parvularcula dongshanensis</name>
    <dbReference type="NCBI Taxonomy" id="1173995"/>
    <lineage>
        <taxon>Bacteria</taxon>
        <taxon>Pseudomonadati</taxon>
        <taxon>Pseudomonadota</taxon>
        <taxon>Alphaproteobacteria</taxon>
        <taxon>Parvularculales</taxon>
        <taxon>Parvularculaceae</taxon>
        <taxon>Parvularcula</taxon>
    </lineage>
</organism>
<dbReference type="EMBL" id="JACHOB010000006">
    <property type="protein sequence ID" value="MBB4660082.1"/>
    <property type="molecule type" value="Genomic_DNA"/>
</dbReference>
<dbReference type="GO" id="GO:0046677">
    <property type="term" value="P:response to antibiotic"/>
    <property type="evidence" value="ECO:0007669"/>
    <property type="project" value="UniProtKB-ARBA"/>
</dbReference>
<comment type="subcellular location">
    <subcellularLocation>
        <location evidence="1">Cell inner membrane</location>
        <topology evidence="1">Single-pass membrane protein</topology>
    </subcellularLocation>
</comment>
<evidence type="ECO:0000256" key="2">
    <source>
        <dbReference type="ARBA" id="ARBA00009477"/>
    </source>
</evidence>
<dbReference type="PANTHER" id="PTHR30386">
    <property type="entry name" value="MEMBRANE FUSION SUBUNIT OF EMRAB-TOLC MULTIDRUG EFFLUX PUMP"/>
    <property type="match status" value="1"/>
</dbReference>
<dbReference type="Pfam" id="PF25885">
    <property type="entry name" value="HH_EMRA"/>
    <property type="match status" value="1"/>
</dbReference>
<evidence type="ECO:0000256" key="7">
    <source>
        <dbReference type="ARBA" id="ARBA00022989"/>
    </source>
</evidence>
<dbReference type="SUPFAM" id="SSF111369">
    <property type="entry name" value="HlyD-like secretion proteins"/>
    <property type="match status" value="2"/>
</dbReference>
<keyword evidence="4" id="KW-1003">Cell membrane</keyword>
<dbReference type="Gene3D" id="2.40.30.170">
    <property type="match status" value="1"/>
</dbReference>
<dbReference type="Pfam" id="PF25963">
    <property type="entry name" value="Beta-barrel_AAEA"/>
    <property type="match status" value="1"/>
</dbReference>
<protein>
    <submittedName>
        <fullName evidence="13">Membrane fusion protein (Multidrug efflux system)</fullName>
    </submittedName>
</protein>
<keyword evidence="14" id="KW-1185">Reference proteome</keyword>
<evidence type="ECO:0000256" key="3">
    <source>
        <dbReference type="ARBA" id="ARBA00022448"/>
    </source>
</evidence>
<feature type="domain" description="Multidrug export protein EmrA/FarA alpha-helical hairpin" evidence="11">
    <location>
        <begin position="130"/>
        <end position="245"/>
    </location>
</feature>
<feature type="region of interest" description="Disordered" evidence="9">
    <location>
        <begin position="1"/>
        <end position="51"/>
    </location>
</feature>
<dbReference type="GO" id="GO:0005886">
    <property type="term" value="C:plasma membrane"/>
    <property type="evidence" value="ECO:0007669"/>
    <property type="project" value="UniProtKB-SubCell"/>
</dbReference>
<dbReference type="RefSeq" id="WP_221401042.1">
    <property type="nucleotide sequence ID" value="NZ_JACHOB010000006.1"/>
</dbReference>
<evidence type="ECO:0000256" key="1">
    <source>
        <dbReference type="ARBA" id="ARBA00004377"/>
    </source>
</evidence>
<dbReference type="InterPro" id="IPR058634">
    <property type="entry name" value="AaeA-lik-b-barrel"/>
</dbReference>
<accession>A0A840I6J9</accession>
<comment type="similarity">
    <text evidence="2">Belongs to the membrane fusion protein (MFP) (TC 8.A.1) family.</text>
</comment>
<evidence type="ECO:0000259" key="11">
    <source>
        <dbReference type="Pfam" id="PF25885"/>
    </source>
</evidence>
<evidence type="ECO:0000256" key="10">
    <source>
        <dbReference type="SAM" id="Phobius"/>
    </source>
</evidence>
<keyword evidence="3" id="KW-0813">Transport</keyword>
<evidence type="ECO:0000256" key="6">
    <source>
        <dbReference type="ARBA" id="ARBA00022692"/>
    </source>
</evidence>
<keyword evidence="7 10" id="KW-1133">Transmembrane helix</keyword>
<sequence length="438" mass="45747">MTEAYEKERTTDERAEREARAAPMLDTPEPERGAAAEPTSGPSETPKGRPKARRRGFLLLGLVVLVAAAAYGVHSLFFAPPTEETDDAYVAGDIVAITARDAGTVTAIYADDTERVEAGQPLVDLDPVAADAALDAAAAELARAVRTVRADTADVTAAEAAVAQARSDLAAARDDLARRGEAANEGAVSGEELAHARDAVRAMSTALDVANSRLAQARSHIQGTDVRSNPAVLSAAARYRQAAITRSHMHVVAPVDGIVAQRTAQLGQQVGAGAPLMSVVPLGRVWVDANFRETQLADLRIGQPVRITTDTYGDDVAFSGRVAGLGAGSGSAFALLPPQNASGNWIKIVQRVPVRVELDQGQLAEHPLRIGLSVRATVDTNDTSGALTPRPARAPYVSDQTRTVLAEADAEIDRIIGANTEAQGASGVQTQAALGAMR</sequence>
<dbReference type="GO" id="GO:1990961">
    <property type="term" value="P:xenobiotic detoxification by transmembrane export across the plasma membrane"/>
    <property type="evidence" value="ECO:0007669"/>
    <property type="project" value="UniProtKB-ARBA"/>
</dbReference>
<evidence type="ECO:0000259" key="12">
    <source>
        <dbReference type="Pfam" id="PF25963"/>
    </source>
</evidence>
<keyword evidence="5" id="KW-0997">Cell inner membrane</keyword>
<gene>
    <name evidence="13" type="ORF">GGQ59_002626</name>
</gene>
<dbReference type="Proteomes" id="UP000563524">
    <property type="component" value="Unassembled WGS sequence"/>
</dbReference>
<evidence type="ECO:0000313" key="14">
    <source>
        <dbReference type="Proteomes" id="UP000563524"/>
    </source>
</evidence>
<dbReference type="FunFam" id="2.40.30.170:FF:000003">
    <property type="entry name" value="Multidrug resistance protein A"/>
    <property type="match status" value="1"/>
</dbReference>
<dbReference type="InterPro" id="IPR050739">
    <property type="entry name" value="MFP"/>
</dbReference>